<evidence type="ECO:0000259" key="2">
    <source>
        <dbReference type="Pfam" id="PF05712"/>
    </source>
</evidence>
<feature type="region of interest" description="Disordered" evidence="1">
    <location>
        <begin position="597"/>
        <end position="625"/>
    </location>
</feature>
<accession>A0A8R2B2N1</accession>
<feature type="compositionally biased region" description="Low complexity" evidence="1">
    <location>
        <begin position="1238"/>
        <end position="1255"/>
    </location>
</feature>
<evidence type="ECO:0000256" key="1">
    <source>
        <dbReference type="SAM" id="MobiDB-lite"/>
    </source>
</evidence>
<feature type="region of interest" description="Disordered" evidence="1">
    <location>
        <begin position="1739"/>
        <end position="1781"/>
    </location>
</feature>
<dbReference type="EnsemblMetazoa" id="XM_008180746.3">
    <property type="protein sequence ID" value="XP_008178968.1"/>
    <property type="gene ID" value="LOC100575183"/>
</dbReference>
<dbReference type="RefSeq" id="XP_008178968.1">
    <property type="nucleotide sequence ID" value="XM_008180746.3"/>
</dbReference>
<feature type="region of interest" description="Disordered" evidence="1">
    <location>
        <begin position="1341"/>
        <end position="1372"/>
    </location>
</feature>
<sequence>MVREDGNIYTLPRDSITIILPEIEVESPQVNNESLEQEENVQPSISSTVSGNDLNPELSSLSPIEEVQEAKTGLTQIEKDAIETLDYFITKNKHKNNFIQNYEDLTSSHKSNLNYLETASSSEITTTANNKRKTNDFDEDSFDEYGNIKKIKLLKKKSNTDDLEQDIIDSHFVQIDDFHKEVTISVTEDQLKVDDQNKLYNSNCDTIGNNSSYEFNNPSNKTEIMLKDNTNLIVTDESLHETNLDTSEKNILSETNYFEEVTTAKPGEQLRFDDQQNLMNSNCDAAGNNSIQIDDFPKEVTISVTEDQLKVDDQNKLYNSNCDTIGNNSSDEINNPSNKTEIMLKDNTNLIVTDGSLHETNLDTSEKNILSVETNYVEEVTTAKPGEQLRFDDQQHLMNSNCDAVGYNSSYEFNNPSNKTEIMLKDNTNLIVTDESLHETNLDTSEKNILSVETNYVEEVTTAKPGEQLRFDDQQHLMNSNCDAVGNNSIQIDDFHKEVTISVTEDQLKVDDQNKLYNSNCDTISNNSSYEFNNPSNKTEIMLKDNTNLIVTDESLHETNLDTSEKNILSETNYFEEVTTVKPGEQLRFEDQQNLMNSNCDAAGNNSSHKLSTSNETESKPSENSSLTIIEEELQLKIHLNVDDQPKKLITDELKQHMTREFQEWLNSVDFSTKKPCCCMNSFFQQLNKDPNLITRVKFKDLLSGNQKSFDFSQGNTVNGHNLNASIKQEIFNEPCDDLGGNRDNGDNEESGTPKLKDSQSDKVTLIVTTRPADNLNEDNDVKLENLIEIEATFASEDSLVHKKQPSYAPNDKPTIEKCDVSKIESLSPTTPIPLENNQRKVNDHQDKTTDNYTSVDSFILSKSNDHNIGNSSNSSMSENVMNKKKKNKDHKNKNTDGEDHVYRVKASTSTKSINKNIHEKHKPTKGGDNVHKVKDVLTSTNESKNKNIYEKYKPTKGLAVSYIKKTNLYTKLLKSKSKDLYYIDSDDNDTVTTKNVKDLTSNDSFTLNQIDDYETGCSSSSSTVSNKKNKLNDRKSDNTDDHIQREKECSSTPISHLNIQNIYNKSKASKEIDNLKKPQVYEKYTKNKSKDVKINDDKYNFFNTDHNQDIASDNSFTLNENNQPGACSISRSSTSTKVANKKKKIRENKSEITDGEDNFWRSKSSTSITKSTDKILLDGKEKSTECLPVSYLKKLKIQEKFLKNKSKDSLKINNEDNFETDYQQDDRSNDSSITNQSNRLKVCSSSSSSTSRNVTNKKKKPNHCESGNSDGEDHFWSPKVSNNKILHGEYSKSTGDKPDNNFKKSKAYKKFLKSKSRDAFISNNKEKVEANYQQKLISNERKQPEACNSSILTNMTTKKMKTKNHKNDVSDEDHFWRGKTLTTESNKKINYDREKKSTEGLGVNYIKQINLYQKLLNSKTRDAVLNYEKKDFDDDYRHEDETSNESFIMNQSHQPEACSSSSSPMTKTVTNKNKKTNYCESRISDEHFWRSIASTSTTEANDKIILDGIDKSMECLPVNYLKNIKVHEKLLKSKSKESLKIDDIDNFEADYQQDVISNESNQLGACSSSISTNVTPKKKKTKEHKNVMSDDHFWRGKASTSTSTTEPNHMFMFVKRSEAIERLGVDHKHKSKVLKKYAKKKSNDLDLNSDSEVNVVGDSLLDLTSNSLTLNNSNFSDIATSTIETTVLINKKKINNHKNKVTDGVNCVKEVRELKKDIKKKSHVVDILPDKDDKVINNYQPIPKSNNGNWSCGSASSSNSIPLSNHQIESDDDAHTTDDDDQYVKNRKISKKQHKPFDDVDRSIFEAFGYEKLYSRAAKVKANEAISLMSKPPINKDKKNDATKRSKNGKKKDEFDPWHGMLTLEDYNVKLPKFAQQILILDKHMLEDDRCISIVPSYTTVFTIINDYIRKTETDWQEMGIIMLEAFNCSLYLWLLHPLERPKHDHVVHNNVGISMCHIYGLPHFLRFITKLPKIFHLVKNNLDNFVPEAVEFIKGLLCFIEQQYEKSIYIMNYDCIMPYEYRRAYYV</sequence>
<dbReference type="PROSITE" id="PS51640">
    <property type="entry name" value="MRG"/>
    <property type="match status" value="1"/>
</dbReference>
<dbReference type="InterPro" id="IPR038217">
    <property type="entry name" value="MRG_C_sf"/>
</dbReference>
<feature type="region of interest" description="Disordered" evidence="1">
    <location>
        <begin position="29"/>
        <end position="54"/>
    </location>
</feature>
<feature type="compositionally biased region" description="Basic and acidic residues" evidence="1">
    <location>
        <begin position="838"/>
        <end position="850"/>
    </location>
</feature>
<feature type="domain" description="MRG" evidence="2">
    <location>
        <begin position="1868"/>
        <end position="2007"/>
    </location>
</feature>
<dbReference type="Gene3D" id="1.10.274.30">
    <property type="entry name" value="MRG domain"/>
    <property type="match status" value="1"/>
</dbReference>
<feature type="region of interest" description="Disordered" evidence="1">
    <location>
        <begin position="1832"/>
        <end position="1855"/>
    </location>
</feature>
<feature type="region of interest" description="Disordered" evidence="1">
    <location>
        <begin position="1568"/>
        <end position="1587"/>
    </location>
</feature>
<protein>
    <recommendedName>
        <fullName evidence="2">MRG domain-containing protein</fullName>
    </recommendedName>
</protein>
<evidence type="ECO:0000313" key="3">
    <source>
        <dbReference type="EnsemblMetazoa" id="XP_008178968.1"/>
    </source>
</evidence>
<dbReference type="KEGG" id="api:100575183"/>
<feature type="region of interest" description="Disordered" evidence="1">
    <location>
        <begin position="734"/>
        <end position="763"/>
    </location>
</feature>
<feature type="compositionally biased region" description="Polar residues" evidence="1">
    <location>
        <begin position="1452"/>
        <end position="1466"/>
    </location>
</feature>
<name>A0A8R2B2N1_ACYPI</name>
<feature type="region of interest" description="Disordered" evidence="1">
    <location>
        <begin position="827"/>
        <end position="851"/>
    </location>
</feature>
<evidence type="ECO:0000313" key="4">
    <source>
        <dbReference type="Proteomes" id="UP000007819"/>
    </source>
</evidence>
<reference evidence="3" key="2">
    <citation type="submission" date="2022-06" db="UniProtKB">
        <authorList>
            <consortium name="EnsemblMetazoa"/>
        </authorList>
    </citation>
    <scope>IDENTIFICATION</scope>
</reference>
<keyword evidence="4" id="KW-1185">Reference proteome</keyword>
<proteinExistence type="predicted"/>
<dbReference type="Pfam" id="PF05712">
    <property type="entry name" value="MRG"/>
    <property type="match status" value="1"/>
</dbReference>
<feature type="compositionally biased region" description="Low complexity" evidence="1">
    <location>
        <begin position="1746"/>
        <end position="1765"/>
    </location>
</feature>
<dbReference type="GeneID" id="100575183"/>
<organism evidence="3 4">
    <name type="scientific">Acyrthosiphon pisum</name>
    <name type="common">Pea aphid</name>
    <dbReference type="NCBI Taxonomy" id="7029"/>
    <lineage>
        <taxon>Eukaryota</taxon>
        <taxon>Metazoa</taxon>
        <taxon>Ecdysozoa</taxon>
        <taxon>Arthropoda</taxon>
        <taxon>Hexapoda</taxon>
        <taxon>Insecta</taxon>
        <taxon>Pterygota</taxon>
        <taxon>Neoptera</taxon>
        <taxon>Paraneoptera</taxon>
        <taxon>Hemiptera</taxon>
        <taxon>Sternorrhyncha</taxon>
        <taxon>Aphidomorpha</taxon>
        <taxon>Aphidoidea</taxon>
        <taxon>Aphididae</taxon>
        <taxon>Macrosiphini</taxon>
        <taxon>Acyrthosiphon</taxon>
    </lineage>
</organism>
<dbReference type="Proteomes" id="UP000007819">
    <property type="component" value="Chromosome A2"/>
</dbReference>
<feature type="region of interest" description="Disordered" evidence="1">
    <location>
        <begin position="1016"/>
        <end position="1051"/>
    </location>
</feature>
<feature type="region of interest" description="Disordered" evidence="1">
    <location>
        <begin position="863"/>
        <end position="899"/>
    </location>
</feature>
<feature type="compositionally biased region" description="Basic residues" evidence="1">
    <location>
        <begin position="883"/>
        <end position="892"/>
    </location>
</feature>
<dbReference type="OrthoDB" id="6629147at2759"/>
<reference evidence="4" key="1">
    <citation type="submission" date="2010-06" db="EMBL/GenBank/DDBJ databases">
        <authorList>
            <person name="Jiang H."/>
            <person name="Abraham K."/>
            <person name="Ali S."/>
            <person name="Alsbrooks S.L."/>
            <person name="Anim B.N."/>
            <person name="Anosike U.S."/>
            <person name="Attaway T."/>
            <person name="Bandaranaike D.P."/>
            <person name="Battles P.K."/>
            <person name="Bell S.N."/>
            <person name="Bell A.V."/>
            <person name="Beltran B."/>
            <person name="Bickham C."/>
            <person name="Bustamante Y."/>
            <person name="Caleb T."/>
            <person name="Canada A."/>
            <person name="Cardenas V."/>
            <person name="Carter K."/>
            <person name="Chacko J."/>
            <person name="Chandrabose M.N."/>
            <person name="Chavez D."/>
            <person name="Chavez A."/>
            <person name="Chen L."/>
            <person name="Chu H.-S."/>
            <person name="Claassen K.J."/>
            <person name="Cockrell R."/>
            <person name="Collins M."/>
            <person name="Cooper J.A."/>
            <person name="Cree A."/>
            <person name="Curry S.M."/>
            <person name="Da Y."/>
            <person name="Dao M.D."/>
            <person name="Das B."/>
            <person name="Davila M.-L."/>
            <person name="Davy-Carroll L."/>
            <person name="Denson S."/>
            <person name="Dinh H."/>
            <person name="Ebong V.E."/>
            <person name="Edwards J.R."/>
            <person name="Egan A."/>
            <person name="El-Daye J."/>
            <person name="Escobedo L."/>
            <person name="Fernandez S."/>
            <person name="Fernando P.R."/>
            <person name="Flagg N."/>
            <person name="Forbes L.D."/>
            <person name="Fowler R.G."/>
            <person name="Fu Q."/>
            <person name="Gabisi R.A."/>
            <person name="Ganer J."/>
            <person name="Garbino Pronczuk A."/>
            <person name="Garcia R.M."/>
            <person name="Garner T."/>
            <person name="Garrett T.E."/>
            <person name="Gonzalez D.A."/>
            <person name="Hamid H."/>
            <person name="Hawkins E.S."/>
            <person name="Hirani K."/>
            <person name="Hogues M.E."/>
            <person name="Hollins B."/>
            <person name="Hsiao C.-H."/>
            <person name="Jabil R."/>
            <person name="James M.L."/>
            <person name="Jhangiani S.N."/>
            <person name="Johnson B."/>
            <person name="Johnson Q."/>
            <person name="Joshi V."/>
            <person name="Kalu J.B."/>
            <person name="Kam C."/>
            <person name="Kashfia A."/>
            <person name="Keebler J."/>
            <person name="Kisamo H."/>
            <person name="Kovar C.L."/>
            <person name="Lago L.A."/>
            <person name="Lai C.-Y."/>
            <person name="Laidlaw J."/>
            <person name="Lara F."/>
            <person name="Le T.-K."/>
            <person name="Lee S.L."/>
            <person name="Legall F.H."/>
            <person name="Lemon S.J."/>
            <person name="Lewis L.R."/>
            <person name="Li B."/>
            <person name="Liu Y."/>
            <person name="Liu Y.-S."/>
            <person name="Lopez J."/>
            <person name="Lozado R.J."/>
            <person name="Lu J."/>
            <person name="Madu R.C."/>
            <person name="Maheshwari M."/>
            <person name="Maheshwari R."/>
            <person name="Malloy K."/>
            <person name="Martinez E."/>
            <person name="Mathew T."/>
            <person name="Mercado I.C."/>
            <person name="Mercado C."/>
            <person name="Meyer B."/>
            <person name="Montgomery K."/>
            <person name="Morgan M.B."/>
            <person name="Munidasa M."/>
            <person name="Nazareth L.V."/>
            <person name="Nelson J."/>
            <person name="Ng B.M."/>
            <person name="Nguyen N.B."/>
            <person name="Nguyen P.Q."/>
            <person name="Nguyen T."/>
            <person name="Obregon M."/>
            <person name="Okwuonu G.O."/>
            <person name="Onwere C.G."/>
            <person name="Orozco G."/>
            <person name="Parra A."/>
            <person name="Patel S."/>
            <person name="Patil S."/>
            <person name="Perez A."/>
            <person name="Perez Y."/>
            <person name="Pham C."/>
            <person name="Primus E.L."/>
            <person name="Pu L.-L."/>
            <person name="Puazo M."/>
            <person name="Qin X."/>
            <person name="Quiroz J.B."/>
            <person name="Reese J."/>
            <person name="Richards S."/>
            <person name="Rives C.M."/>
            <person name="Robberts R."/>
            <person name="Ruiz S.J."/>
            <person name="Ruiz M.J."/>
            <person name="Santibanez J."/>
            <person name="Schneider B.W."/>
            <person name="Sisson I."/>
            <person name="Smith M."/>
            <person name="Sodergren E."/>
            <person name="Song X.-Z."/>
            <person name="Song B.B."/>
            <person name="Summersgill H."/>
            <person name="Thelus R."/>
            <person name="Thornton R.D."/>
            <person name="Trejos Z.Y."/>
            <person name="Usmani K."/>
            <person name="Vattathil S."/>
            <person name="Villasana D."/>
            <person name="Walker D.L."/>
            <person name="Wang S."/>
            <person name="Wang K."/>
            <person name="White C.S."/>
            <person name="Williams A.C."/>
            <person name="Williamson J."/>
            <person name="Wilson K."/>
            <person name="Woghiren I.O."/>
            <person name="Woodworth J.R."/>
            <person name="Worley K.C."/>
            <person name="Wright R.A."/>
            <person name="Wu W."/>
            <person name="Young L."/>
            <person name="Zhang L."/>
            <person name="Zhang J."/>
            <person name="Zhu Y."/>
            <person name="Muzny D.M."/>
            <person name="Weinstock G."/>
            <person name="Gibbs R.A."/>
        </authorList>
    </citation>
    <scope>NUCLEOTIDE SEQUENCE [LARGE SCALE GENOMIC DNA]</scope>
    <source>
        <strain evidence="4">LSR1</strain>
    </source>
</reference>
<dbReference type="InterPro" id="IPR026541">
    <property type="entry name" value="MRG_dom"/>
</dbReference>
<feature type="compositionally biased region" description="Basic and acidic residues" evidence="1">
    <location>
        <begin position="1835"/>
        <end position="1845"/>
    </location>
</feature>
<feature type="region of interest" description="Disordered" evidence="1">
    <location>
        <begin position="1452"/>
        <end position="1473"/>
    </location>
</feature>
<feature type="region of interest" description="Disordered" evidence="1">
    <location>
        <begin position="1219"/>
        <end position="1280"/>
    </location>
</feature>
<feature type="compositionally biased region" description="Low complexity" evidence="1">
    <location>
        <begin position="871"/>
        <end position="881"/>
    </location>
</feature>
<feature type="compositionally biased region" description="Basic and acidic residues" evidence="1">
    <location>
        <begin position="1031"/>
        <end position="1050"/>
    </location>
</feature>